<dbReference type="Gene3D" id="3.40.710.10">
    <property type="entry name" value="DD-peptidase/beta-lactamase superfamily"/>
    <property type="match status" value="1"/>
</dbReference>
<evidence type="ECO:0000259" key="2">
    <source>
        <dbReference type="Pfam" id="PF00144"/>
    </source>
</evidence>
<dbReference type="GO" id="GO:0016787">
    <property type="term" value="F:hydrolase activity"/>
    <property type="evidence" value="ECO:0007669"/>
    <property type="project" value="UniProtKB-KW"/>
</dbReference>
<reference evidence="4" key="1">
    <citation type="journal article" date="2019" name="Int. J. Syst. Evol. Microbiol.">
        <title>The Global Catalogue of Microorganisms (GCM) 10K type strain sequencing project: providing services to taxonomists for standard genome sequencing and annotation.</title>
        <authorList>
            <consortium name="The Broad Institute Genomics Platform"/>
            <consortium name="The Broad Institute Genome Sequencing Center for Infectious Disease"/>
            <person name="Wu L."/>
            <person name="Ma J."/>
        </authorList>
    </citation>
    <scope>NUCLEOTIDE SEQUENCE [LARGE SCALE GENOMIC DNA]</scope>
    <source>
        <strain evidence="4">CGMCC 4.7329</strain>
    </source>
</reference>
<keyword evidence="4" id="KW-1185">Reference proteome</keyword>
<dbReference type="InterPro" id="IPR050491">
    <property type="entry name" value="AmpC-like"/>
</dbReference>
<organism evidence="3 4">
    <name type="scientific">Nocardia rhizosphaerihabitans</name>
    <dbReference type="NCBI Taxonomy" id="1691570"/>
    <lineage>
        <taxon>Bacteria</taxon>
        <taxon>Bacillati</taxon>
        <taxon>Actinomycetota</taxon>
        <taxon>Actinomycetes</taxon>
        <taxon>Mycobacteriales</taxon>
        <taxon>Nocardiaceae</taxon>
        <taxon>Nocardia</taxon>
    </lineage>
</organism>
<dbReference type="PANTHER" id="PTHR46825">
    <property type="entry name" value="D-ALANYL-D-ALANINE-CARBOXYPEPTIDASE/ENDOPEPTIDASE AMPH"/>
    <property type="match status" value="1"/>
</dbReference>
<sequence>MTIFRSRSRRIVAAGACAVALLAVPACGGETATPPQPGPEVQQALDALVRAGFPGAQAVITTPAGERTVTAGVGDIASGAPFPDGAFVRIGSNTKSFVATVILQLVAEGKVELDAPVERYLPGVVHGNGNDGNRVTVRQLLQHTSGLPDYLPSGDPSAKEDSEAARWQRYTPEDLVAIAMAMPPLYEPGAKAVYTNTNYILLGMLIERVTGQSAAAAINARIIEPLGLRDTYFPAPGDTGLRSPHPRGYEKTDGTRIDFTYFDPSMADTAGAMIATGADLNRFFTALLAGKLLPAAQLDEMRRTISIDRMPSAGYGLGLVQHTAPCGELITGHGGSIPGFGTHTGVTADGVAVTLTVNELPDSEEQSQLVDQAYDTIVCAS</sequence>
<feature type="chain" id="PRO_5045906260" evidence="1">
    <location>
        <begin position="29"/>
        <end position="381"/>
    </location>
</feature>
<dbReference type="InterPro" id="IPR012338">
    <property type="entry name" value="Beta-lactam/transpept-like"/>
</dbReference>
<keyword evidence="1" id="KW-0732">Signal</keyword>
<dbReference type="InterPro" id="IPR001466">
    <property type="entry name" value="Beta-lactam-related"/>
</dbReference>
<dbReference type="PANTHER" id="PTHR46825:SF7">
    <property type="entry name" value="D-ALANYL-D-ALANINE CARBOXYPEPTIDASE"/>
    <property type="match status" value="1"/>
</dbReference>
<gene>
    <name evidence="3" type="ORF">GCM10011610_35860</name>
</gene>
<keyword evidence="3" id="KW-0378">Hydrolase</keyword>
<comment type="caution">
    <text evidence="3">The sequence shown here is derived from an EMBL/GenBank/DDBJ whole genome shotgun (WGS) entry which is preliminary data.</text>
</comment>
<feature type="signal peptide" evidence="1">
    <location>
        <begin position="1"/>
        <end position="28"/>
    </location>
</feature>
<feature type="domain" description="Beta-lactamase-related" evidence="2">
    <location>
        <begin position="42"/>
        <end position="362"/>
    </location>
</feature>
<dbReference type="RefSeq" id="WP_189029607.1">
    <property type="nucleotide sequence ID" value="NZ_BMNE01000004.1"/>
</dbReference>
<evidence type="ECO:0000256" key="1">
    <source>
        <dbReference type="SAM" id="SignalP"/>
    </source>
</evidence>
<protein>
    <submittedName>
        <fullName evidence="3">Serine hydrolase</fullName>
    </submittedName>
</protein>
<dbReference type="EMBL" id="BMNE01000004">
    <property type="protein sequence ID" value="GGN83502.1"/>
    <property type="molecule type" value="Genomic_DNA"/>
</dbReference>
<evidence type="ECO:0000313" key="4">
    <source>
        <dbReference type="Proteomes" id="UP000658127"/>
    </source>
</evidence>
<dbReference type="Proteomes" id="UP000658127">
    <property type="component" value="Unassembled WGS sequence"/>
</dbReference>
<name>A0ABQ2KLK9_9NOCA</name>
<evidence type="ECO:0000313" key="3">
    <source>
        <dbReference type="EMBL" id="GGN83502.1"/>
    </source>
</evidence>
<accession>A0ABQ2KLK9</accession>
<dbReference type="Pfam" id="PF00144">
    <property type="entry name" value="Beta-lactamase"/>
    <property type="match status" value="1"/>
</dbReference>
<proteinExistence type="predicted"/>
<dbReference type="SUPFAM" id="SSF56601">
    <property type="entry name" value="beta-lactamase/transpeptidase-like"/>
    <property type="match status" value="1"/>
</dbReference>